<dbReference type="STRING" id="545694.TREPR_3214"/>
<evidence type="ECO:0000256" key="4">
    <source>
        <dbReference type="SAM" id="Phobius"/>
    </source>
</evidence>
<dbReference type="SUPFAM" id="SSF103473">
    <property type="entry name" value="MFS general substrate transporter"/>
    <property type="match status" value="1"/>
</dbReference>
<feature type="transmembrane region" description="Helical" evidence="4">
    <location>
        <begin position="220"/>
        <end position="244"/>
    </location>
</feature>
<dbReference type="HOGENOM" id="CLU_057648_0_0_12"/>
<evidence type="ECO:0000313" key="6">
    <source>
        <dbReference type="Proteomes" id="UP000009223"/>
    </source>
</evidence>
<dbReference type="RefSeq" id="WP_015707052.1">
    <property type="nucleotide sequence ID" value="NC_015578.1"/>
</dbReference>
<dbReference type="PANTHER" id="PTHR23526">
    <property type="entry name" value="INTEGRAL MEMBRANE TRANSPORT PROTEIN-RELATED"/>
    <property type="match status" value="1"/>
</dbReference>
<dbReference type="eggNOG" id="COG2223">
    <property type="taxonomic scope" value="Bacteria"/>
</dbReference>
<feature type="transmembrane region" description="Helical" evidence="4">
    <location>
        <begin position="12"/>
        <end position="32"/>
    </location>
</feature>
<dbReference type="Proteomes" id="UP000009223">
    <property type="component" value="Chromosome"/>
</dbReference>
<dbReference type="OrthoDB" id="9774288at2"/>
<dbReference type="GO" id="GO:0022857">
    <property type="term" value="F:transmembrane transporter activity"/>
    <property type="evidence" value="ECO:0007669"/>
    <property type="project" value="InterPro"/>
</dbReference>
<feature type="transmembrane region" description="Helical" evidence="4">
    <location>
        <begin position="347"/>
        <end position="370"/>
    </location>
</feature>
<evidence type="ECO:0000256" key="1">
    <source>
        <dbReference type="ARBA" id="ARBA00022692"/>
    </source>
</evidence>
<feature type="transmembrane region" description="Helical" evidence="4">
    <location>
        <begin position="250"/>
        <end position="270"/>
    </location>
</feature>
<dbReference type="Gene3D" id="1.20.1250.20">
    <property type="entry name" value="MFS general substrate transporter like domains"/>
    <property type="match status" value="2"/>
</dbReference>
<dbReference type="Pfam" id="PF07690">
    <property type="entry name" value="MFS_1"/>
    <property type="match status" value="2"/>
</dbReference>
<evidence type="ECO:0000256" key="2">
    <source>
        <dbReference type="ARBA" id="ARBA00022989"/>
    </source>
</evidence>
<reference evidence="5 6" key="2">
    <citation type="journal article" date="2011" name="ISME J.">
        <title>RNA-seq reveals cooperative metabolic interactions between two termite-gut spirochete species in co-culture.</title>
        <authorList>
            <person name="Rosenthal A.Z."/>
            <person name="Matson E.G."/>
            <person name="Eldar A."/>
            <person name="Leadbetter J.R."/>
        </authorList>
    </citation>
    <scope>NUCLEOTIDE SEQUENCE [LARGE SCALE GENOMIC DNA]</scope>
    <source>
        <strain evidence="6">ATCC BAA-887 / DSM 12427 / ZAS-2</strain>
    </source>
</reference>
<dbReference type="InterPro" id="IPR036259">
    <property type="entry name" value="MFS_trans_sf"/>
</dbReference>
<feature type="transmembrane region" description="Helical" evidence="4">
    <location>
        <begin position="176"/>
        <end position="199"/>
    </location>
</feature>
<feature type="transmembrane region" description="Helical" evidence="4">
    <location>
        <begin position="52"/>
        <end position="73"/>
    </location>
</feature>
<feature type="transmembrane region" description="Helical" evidence="4">
    <location>
        <begin position="311"/>
        <end position="335"/>
    </location>
</feature>
<feature type="transmembrane region" description="Helical" evidence="4">
    <location>
        <begin position="376"/>
        <end position="395"/>
    </location>
</feature>
<reference evidence="6" key="1">
    <citation type="submission" date="2009-12" db="EMBL/GenBank/DDBJ databases">
        <title>Complete sequence of Treponema primitia strain ZAS-2.</title>
        <authorList>
            <person name="Tetu S.G."/>
            <person name="Matson E."/>
            <person name="Ren Q."/>
            <person name="Seshadri R."/>
            <person name="Elbourne L."/>
            <person name="Hassan K.A."/>
            <person name="Durkin A."/>
            <person name="Radune D."/>
            <person name="Mohamoud Y."/>
            <person name="Shay R."/>
            <person name="Jin S."/>
            <person name="Zhang X."/>
            <person name="Lucey K."/>
            <person name="Ballor N.R."/>
            <person name="Ottesen E."/>
            <person name="Rosenthal R."/>
            <person name="Allen A."/>
            <person name="Leadbetter J.R."/>
            <person name="Paulsen I.T."/>
        </authorList>
    </citation>
    <scope>NUCLEOTIDE SEQUENCE [LARGE SCALE GENOMIC DNA]</scope>
    <source>
        <strain evidence="6">ATCC BAA-887 / DSM 12427 / ZAS-2</strain>
    </source>
</reference>
<protein>
    <submittedName>
        <fullName evidence="5">Transporter, major facilitator family</fullName>
    </submittedName>
</protein>
<keyword evidence="2 4" id="KW-1133">Transmembrane helix</keyword>
<dbReference type="AlphaFoldDB" id="F5YKZ9"/>
<gene>
    <name evidence="5" type="ordered locus">TREPR_3214</name>
</gene>
<feature type="transmembrane region" description="Helical" evidence="4">
    <location>
        <begin position="80"/>
        <end position="97"/>
    </location>
</feature>
<accession>F5YKZ9</accession>
<keyword evidence="1 4" id="KW-0812">Transmembrane</keyword>
<feature type="transmembrane region" description="Helical" evidence="4">
    <location>
        <begin position="282"/>
        <end position="305"/>
    </location>
</feature>
<dbReference type="InterPro" id="IPR011701">
    <property type="entry name" value="MFS"/>
</dbReference>
<name>F5YKZ9_TREPZ</name>
<dbReference type="EMBL" id="CP001843">
    <property type="protein sequence ID" value="AEF84463.1"/>
    <property type="molecule type" value="Genomic_DNA"/>
</dbReference>
<feature type="transmembrane region" description="Helical" evidence="4">
    <location>
        <begin position="152"/>
        <end position="170"/>
    </location>
</feature>
<evidence type="ECO:0000256" key="3">
    <source>
        <dbReference type="ARBA" id="ARBA00023136"/>
    </source>
</evidence>
<evidence type="ECO:0000313" key="5">
    <source>
        <dbReference type="EMBL" id="AEF84463.1"/>
    </source>
</evidence>
<sequence>MKLSFKDIYRPGVKYTRFLSVILLYGIAYGLYRGIQDNYLAELVHITSFERGVVEFFREIPGLLVVLIFALMYRLSENRVFKIGVIFLTVGLGSFLLVGTGKVQVIIVMVLFSMGEHIVLPLRSTVSMHLAKKETGGRALGVTGAMDQAGRITGFILVSALFFIFAKLGYSRNDSLFFRVVFALSFAIMAAALVVVLPMEESTEKVQRRRFYFAKKFSKFYMLEVFYGARKQVFLTFAPYVLILQYGADASVISLLMAVSAAFGIVFNPLIGKLIDKVGYKIIMVSDTLILVVVCFFYGFAHRIFPRDIAFMVVCANYVLDAIISLASMATNVYVQDIASSQEEVTATLSTGISVNHVISIFIALMGGWIWKVTGIEVLFTISAFLGLLNSVYAATIKKPV</sequence>
<organism evidence="5 6">
    <name type="scientific">Treponema primitia (strain ATCC BAA-887 / DSM 12427 / ZAS-2)</name>
    <dbReference type="NCBI Taxonomy" id="545694"/>
    <lineage>
        <taxon>Bacteria</taxon>
        <taxon>Pseudomonadati</taxon>
        <taxon>Spirochaetota</taxon>
        <taxon>Spirochaetia</taxon>
        <taxon>Spirochaetales</taxon>
        <taxon>Treponemataceae</taxon>
        <taxon>Treponema</taxon>
    </lineage>
</organism>
<dbReference type="InterPro" id="IPR052528">
    <property type="entry name" value="Sugar_transport-like"/>
</dbReference>
<keyword evidence="3 4" id="KW-0472">Membrane</keyword>
<keyword evidence="6" id="KW-1185">Reference proteome</keyword>
<proteinExistence type="predicted"/>
<dbReference type="KEGG" id="tpi:TREPR_3214"/>
<dbReference type="PANTHER" id="PTHR23526:SF4">
    <property type="entry name" value="INTEGRAL MEMBRANE TRANSPORT PROTEIN"/>
    <property type="match status" value="1"/>
</dbReference>